<dbReference type="Proteomes" id="UP000054653">
    <property type="component" value="Unassembled WGS sequence"/>
</dbReference>
<dbReference type="AlphaFoldDB" id="A0A0V0Z0B2"/>
<reference evidence="1 2" key="1">
    <citation type="submission" date="2015-01" db="EMBL/GenBank/DDBJ databases">
        <title>Evolution of Trichinella species and genotypes.</title>
        <authorList>
            <person name="Korhonen P.K."/>
            <person name="Edoardo P."/>
            <person name="Giuseppe L.R."/>
            <person name="Gasser R.B."/>
        </authorList>
    </citation>
    <scope>NUCLEOTIDE SEQUENCE [LARGE SCALE GENOMIC DNA]</scope>
    <source>
        <strain evidence="1">ISS120</strain>
    </source>
</reference>
<keyword evidence="2" id="KW-1185">Reference proteome</keyword>
<proteinExistence type="predicted"/>
<name>A0A0V0Z0B2_TRIBR</name>
<protein>
    <submittedName>
        <fullName evidence="1">Uncharacterized protein</fullName>
    </submittedName>
</protein>
<sequence length="33" mass="3908">MRRLLIFDVHSHSKAKIVFGFNVCLQSIFESKR</sequence>
<comment type="caution">
    <text evidence="1">The sequence shown here is derived from an EMBL/GenBank/DDBJ whole genome shotgun (WGS) entry which is preliminary data.</text>
</comment>
<evidence type="ECO:0000313" key="2">
    <source>
        <dbReference type="Proteomes" id="UP000054653"/>
    </source>
</evidence>
<dbReference type="EMBL" id="JYDI01004678">
    <property type="protein sequence ID" value="KRY06002.1"/>
    <property type="molecule type" value="Genomic_DNA"/>
</dbReference>
<accession>A0A0V0Z0B2</accession>
<gene>
    <name evidence="1" type="ORF">T03_5076</name>
</gene>
<evidence type="ECO:0000313" key="1">
    <source>
        <dbReference type="EMBL" id="KRY06002.1"/>
    </source>
</evidence>
<organism evidence="1 2">
    <name type="scientific">Trichinella britovi</name>
    <name type="common">Parasitic roundworm</name>
    <dbReference type="NCBI Taxonomy" id="45882"/>
    <lineage>
        <taxon>Eukaryota</taxon>
        <taxon>Metazoa</taxon>
        <taxon>Ecdysozoa</taxon>
        <taxon>Nematoda</taxon>
        <taxon>Enoplea</taxon>
        <taxon>Dorylaimia</taxon>
        <taxon>Trichinellida</taxon>
        <taxon>Trichinellidae</taxon>
        <taxon>Trichinella</taxon>
    </lineage>
</organism>